<dbReference type="Proteomes" id="UP001183629">
    <property type="component" value="Unassembled WGS sequence"/>
</dbReference>
<gene>
    <name evidence="2" type="ORF">J2S44_007181</name>
</gene>
<proteinExistence type="predicted"/>
<dbReference type="RefSeq" id="WP_310423496.1">
    <property type="nucleotide sequence ID" value="NZ_JAVDYC010000001.1"/>
</dbReference>
<accession>A0AAE3ZY28</accession>
<organism evidence="2 3">
    <name type="scientific">Catenuloplanes niger</name>
    <dbReference type="NCBI Taxonomy" id="587534"/>
    <lineage>
        <taxon>Bacteria</taxon>
        <taxon>Bacillati</taxon>
        <taxon>Actinomycetota</taxon>
        <taxon>Actinomycetes</taxon>
        <taxon>Micromonosporales</taxon>
        <taxon>Micromonosporaceae</taxon>
        <taxon>Catenuloplanes</taxon>
    </lineage>
</organism>
<sequence length="132" mass="13551">MKPFITAAATALALIAVPSPAAAFGAETFGCRVSPGPVVPFTPACTNLHLHRNVQVGFLVDNLSGSYTFSWDVTGPYSSVVSGCTATSASCTVAVSAVTDKEIVAWVTYAQNGQSASRRASATINAVCAEFC</sequence>
<feature type="chain" id="PRO_5042159921" evidence="1">
    <location>
        <begin position="24"/>
        <end position="132"/>
    </location>
</feature>
<protein>
    <submittedName>
        <fullName evidence="2">Uncharacterized protein</fullName>
    </submittedName>
</protein>
<dbReference type="EMBL" id="JAVDYC010000001">
    <property type="protein sequence ID" value="MDR7326931.1"/>
    <property type="molecule type" value="Genomic_DNA"/>
</dbReference>
<evidence type="ECO:0000313" key="3">
    <source>
        <dbReference type="Proteomes" id="UP001183629"/>
    </source>
</evidence>
<reference evidence="2 3" key="1">
    <citation type="submission" date="2023-07" db="EMBL/GenBank/DDBJ databases">
        <title>Sequencing the genomes of 1000 actinobacteria strains.</title>
        <authorList>
            <person name="Klenk H.-P."/>
        </authorList>
    </citation>
    <scope>NUCLEOTIDE SEQUENCE [LARGE SCALE GENOMIC DNA]</scope>
    <source>
        <strain evidence="2 3">DSM 44711</strain>
    </source>
</reference>
<feature type="signal peptide" evidence="1">
    <location>
        <begin position="1"/>
        <end position="23"/>
    </location>
</feature>
<evidence type="ECO:0000256" key="1">
    <source>
        <dbReference type="SAM" id="SignalP"/>
    </source>
</evidence>
<keyword evidence="1" id="KW-0732">Signal</keyword>
<keyword evidence="3" id="KW-1185">Reference proteome</keyword>
<dbReference type="AlphaFoldDB" id="A0AAE3ZY28"/>
<evidence type="ECO:0000313" key="2">
    <source>
        <dbReference type="EMBL" id="MDR7326931.1"/>
    </source>
</evidence>
<comment type="caution">
    <text evidence="2">The sequence shown here is derived from an EMBL/GenBank/DDBJ whole genome shotgun (WGS) entry which is preliminary data.</text>
</comment>
<name>A0AAE3ZY28_9ACTN</name>